<keyword evidence="5 8" id="KW-0472">Membrane</keyword>
<dbReference type="InterPro" id="IPR052192">
    <property type="entry name" value="Insect_Ionotropic_Sensory_Rcpt"/>
</dbReference>
<keyword evidence="6" id="KW-0675">Receptor</keyword>
<dbReference type="EMBL" id="CAJNRD030001121">
    <property type="protein sequence ID" value="CAG5097913.1"/>
    <property type="molecule type" value="Genomic_DNA"/>
</dbReference>
<evidence type="ECO:0000256" key="3">
    <source>
        <dbReference type="ARBA" id="ARBA00022692"/>
    </source>
</evidence>
<keyword evidence="4 8" id="KW-1133">Transmembrane helix</keyword>
<feature type="transmembrane region" description="Helical" evidence="8">
    <location>
        <begin position="579"/>
        <end position="603"/>
    </location>
</feature>
<comment type="subcellular location">
    <subcellularLocation>
        <location evidence="1">Cell membrane</location>
        <topology evidence="1">Multi-pass membrane protein</topology>
    </subcellularLocation>
</comment>
<gene>
    <name evidence="10" type="ORF">HICCMSTLAB_LOCUS8940</name>
</gene>
<dbReference type="SUPFAM" id="SSF53850">
    <property type="entry name" value="Periplasmic binding protein-like II"/>
    <property type="match status" value="1"/>
</dbReference>
<accession>A0A8J2MVI8</accession>
<keyword evidence="7" id="KW-0325">Glycoprotein</keyword>
<keyword evidence="9" id="KW-0732">Signal</keyword>
<dbReference type="Proteomes" id="UP000786811">
    <property type="component" value="Unassembled WGS sequence"/>
</dbReference>
<evidence type="ECO:0000313" key="11">
    <source>
        <dbReference type="Proteomes" id="UP000786811"/>
    </source>
</evidence>
<keyword evidence="2" id="KW-1003">Cell membrane</keyword>
<evidence type="ECO:0000256" key="8">
    <source>
        <dbReference type="SAM" id="Phobius"/>
    </source>
</evidence>
<dbReference type="GO" id="GO:0005886">
    <property type="term" value="C:plasma membrane"/>
    <property type="evidence" value="ECO:0007669"/>
    <property type="project" value="UniProtKB-SubCell"/>
</dbReference>
<dbReference type="AlphaFoldDB" id="A0A8J2MVI8"/>
<evidence type="ECO:0000313" key="10">
    <source>
        <dbReference type="EMBL" id="CAG5097913.1"/>
    </source>
</evidence>
<evidence type="ECO:0000256" key="2">
    <source>
        <dbReference type="ARBA" id="ARBA00022475"/>
    </source>
</evidence>
<keyword evidence="3 8" id="KW-0812">Transmembrane</keyword>
<evidence type="ECO:0000256" key="4">
    <source>
        <dbReference type="ARBA" id="ARBA00022989"/>
    </source>
</evidence>
<evidence type="ECO:0000256" key="9">
    <source>
        <dbReference type="SAM" id="SignalP"/>
    </source>
</evidence>
<dbReference type="PANTHER" id="PTHR42643:SF30">
    <property type="entry name" value="IONOTROPIC RECEPTOR 40A-RELATED"/>
    <property type="match status" value="1"/>
</dbReference>
<dbReference type="OrthoDB" id="7634748at2759"/>
<proteinExistence type="predicted"/>
<evidence type="ECO:0000256" key="1">
    <source>
        <dbReference type="ARBA" id="ARBA00004651"/>
    </source>
</evidence>
<evidence type="ECO:0000256" key="5">
    <source>
        <dbReference type="ARBA" id="ARBA00023136"/>
    </source>
</evidence>
<name>A0A8J2MVI8_COTCN</name>
<feature type="signal peptide" evidence="9">
    <location>
        <begin position="1"/>
        <end position="21"/>
    </location>
</feature>
<evidence type="ECO:0000256" key="6">
    <source>
        <dbReference type="ARBA" id="ARBA00023170"/>
    </source>
</evidence>
<protein>
    <submittedName>
        <fullName evidence="10">Uncharacterized protein</fullName>
    </submittedName>
</protein>
<organism evidence="10 11">
    <name type="scientific">Cotesia congregata</name>
    <name type="common">Parasitoid wasp</name>
    <name type="synonym">Apanteles congregatus</name>
    <dbReference type="NCBI Taxonomy" id="51543"/>
    <lineage>
        <taxon>Eukaryota</taxon>
        <taxon>Metazoa</taxon>
        <taxon>Ecdysozoa</taxon>
        <taxon>Arthropoda</taxon>
        <taxon>Hexapoda</taxon>
        <taxon>Insecta</taxon>
        <taxon>Pterygota</taxon>
        <taxon>Neoptera</taxon>
        <taxon>Endopterygota</taxon>
        <taxon>Hymenoptera</taxon>
        <taxon>Apocrita</taxon>
        <taxon>Ichneumonoidea</taxon>
        <taxon>Braconidae</taxon>
        <taxon>Microgastrinae</taxon>
        <taxon>Cotesia</taxon>
    </lineage>
</organism>
<feature type="chain" id="PRO_5035228738" evidence="9">
    <location>
        <begin position="22"/>
        <end position="616"/>
    </location>
</feature>
<keyword evidence="11" id="KW-1185">Reference proteome</keyword>
<comment type="caution">
    <text evidence="10">The sequence shown here is derived from an EMBL/GenBank/DDBJ whole genome shotgun (WGS) entry which is preliminary data.</text>
</comment>
<feature type="transmembrane region" description="Helical" evidence="8">
    <location>
        <begin position="347"/>
        <end position="366"/>
    </location>
</feature>
<dbReference type="PANTHER" id="PTHR42643">
    <property type="entry name" value="IONOTROPIC RECEPTOR 20A-RELATED"/>
    <property type="match status" value="1"/>
</dbReference>
<evidence type="ECO:0000256" key="7">
    <source>
        <dbReference type="ARBA" id="ARBA00023180"/>
    </source>
</evidence>
<sequence length="616" mass="71366">MIMKAIKEISLCFLLISVIQCNLIKIYDSSTSSRPTIYFHARKLLELCFSNEFNPVAISVDLLDVMDEMQRNEAINSSILVIDQYFSSKVMEKYYTRHPSYLITADSMKILRKTLQEIKSSRIWNVASVIIVIGEDCDRAAEILQAVWKIEAFNSFYVCPNKSSSESFVFIFNPYAHRAPEQWTRVEVAEQVNDSWTLYRQPFRDDPSICPSVVFDKTRSLDGYSLNGFNIGKEDRVFKEKKVPPEVFSKVSPSERYIFTELFTALNVTPVIYTKNIATANFIELFKLLANGTYDMSLQYTRNVNGALFDVIPLYVQRGFLILTKKRSTIPVFNAVTDNVLTYQTTAMSAFTLIIIFIIILVSYRYDFGPATLEIFSLILGMGISTPLTRLFMRVTFLSATLFGFFFCPVLQSQFTSVLTSPGSQENIETFQELYDNQYRVFYHPYAKRNMHDLNIWKNSTFRSSHNFTVNVKSCLNYLRENSVACVLPEHLLDNITIGDLHISKEPFFKQYNFLRTGKNFPLKNKIDKTAMNLVEAGLVDYFGKKSPLKRYIKKQKLIAPSKALEQEEFLDLPDFSFFFWRLAFILSFSILVSLIEFAVYKLKKYIDERSRRFEV</sequence>
<reference evidence="10" key="1">
    <citation type="submission" date="2021-04" db="EMBL/GenBank/DDBJ databases">
        <authorList>
            <person name="Chebbi M.A.C M."/>
        </authorList>
    </citation>
    <scope>NUCLEOTIDE SEQUENCE</scope>
</reference>